<dbReference type="Gene3D" id="3.60.10.10">
    <property type="entry name" value="Endonuclease/exonuclease/phosphatase"/>
    <property type="match status" value="1"/>
</dbReference>
<comment type="caution">
    <text evidence="1">The sequence shown here is derived from an EMBL/GenBank/DDBJ whole genome shotgun (WGS) entry which is preliminary data.</text>
</comment>
<gene>
    <name evidence="1" type="primary">Acey_s0001.g399</name>
    <name evidence="1" type="ORF">Y032_0001g399</name>
</gene>
<protein>
    <recommendedName>
        <fullName evidence="3">Endonuclease/exonuclease/phosphatase domain-containing protein</fullName>
    </recommendedName>
</protein>
<accession>A0A016W535</accession>
<dbReference type="AlphaFoldDB" id="A0A016W535"/>
<evidence type="ECO:0008006" key="3">
    <source>
        <dbReference type="Google" id="ProtNLM"/>
    </source>
</evidence>
<dbReference type="SUPFAM" id="SSF56219">
    <property type="entry name" value="DNase I-like"/>
    <property type="match status" value="1"/>
</dbReference>
<dbReference type="InterPro" id="IPR036691">
    <property type="entry name" value="Endo/exonu/phosph_ase_sf"/>
</dbReference>
<proteinExistence type="predicted"/>
<sequence>MATPKQRQLLTIGTINARTIATTPRQLELDHAMEKIERDIPGVTEARVKDQESYILPSDTVLFHSITHHGVAFLVRQVLANDVRFTPLSNQLATLHHPSLKVYLVLCYAPALSNDNYDEYDNYFEEVVRICRRIKKGHIPILLGDMNATLGREPGNETIIGKYTYGHRMIADVRS</sequence>
<dbReference type="EMBL" id="JARK01001337">
    <property type="protein sequence ID" value="EYC34407.1"/>
    <property type="molecule type" value="Genomic_DNA"/>
</dbReference>
<reference evidence="2" key="1">
    <citation type="journal article" date="2015" name="Nat. Genet.">
        <title>The genome and transcriptome of the zoonotic hookworm Ancylostoma ceylanicum identify infection-specific gene families.</title>
        <authorList>
            <person name="Schwarz E.M."/>
            <person name="Hu Y."/>
            <person name="Antoshechkin I."/>
            <person name="Miller M.M."/>
            <person name="Sternberg P.W."/>
            <person name="Aroian R.V."/>
        </authorList>
    </citation>
    <scope>NUCLEOTIDE SEQUENCE</scope>
    <source>
        <strain evidence="2">HY135</strain>
    </source>
</reference>
<dbReference type="Proteomes" id="UP000024635">
    <property type="component" value="Unassembled WGS sequence"/>
</dbReference>
<evidence type="ECO:0000313" key="2">
    <source>
        <dbReference type="Proteomes" id="UP000024635"/>
    </source>
</evidence>
<evidence type="ECO:0000313" key="1">
    <source>
        <dbReference type="EMBL" id="EYC34407.1"/>
    </source>
</evidence>
<name>A0A016W535_9BILA</name>
<dbReference type="STRING" id="53326.A0A016W535"/>
<keyword evidence="2" id="KW-1185">Reference proteome</keyword>
<organism evidence="1 2">
    <name type="scientific">Ancylostoma ceylanicum</name>
    <dbReference type="NCBI Taxonomy" id="53326"/>
    <lineage>
        <taxon>Eukaryota</taxon>
        <taxon>Metazoa</taxon>
        <taxon>Ecdysozoa</taxon>
        <taxon>Nematoda</taxon>
        <taxon>Chromadorea</taxon>
        <taxon>Rhabditida</taxon>
        <taxon>Rhabditina</taxon>
        <taxon>Rhabditomorpha</taxon>
        <taxon>Strongyloidea</taxon>
        <taxon>Ancylostomatidae</taxon>
        <taxon>Ancylostomatinae</taxon>
        <taxon>Ancylostoma</taxon>
    </lineage>
</organism>
<dbReference type="OrthoDB" id="5828726at2759"/>